<name>E9GY99_DAPPU</name>
<accession>E9GY99</accession>
<dbReference type="AlphaFoldDB" id="E9GY99"/>
<dbReference type="EMBL" id="GL732574">
    <property type="protein sequence ID" value="EFX75597.1"/>
    <property type="molecule type" value="Genomic_DNA"/>
</dbReference>
<evidence type="ECO:0000313" key="3">
    <source>
        <dbReference type="EMBL" id="EFX75597.1"/>
    </source>
</evidence>
<keyword evidence="1" id="KW-0175">Coiled coil</keyword>
<evidence type="ECO:0000256" key="2">
    <source>
        <dbReference type="SAM" id="MobiDB-lite"/>
    </source>
</evidence>
<dbReference type="HOGENOM" id="CLU_674875_0_0_1"/>
<keyword evidence="4" id="KW-1185">Reference proteome</keyword>
<protein>
    <submittedName>
        <fullName evidence="3">Uncharacterized protein</fullName>
    </submittedName>
</protein>
<gene>
    <name evidence="3" type="ORF">DAPPUDRAFT_323233</name>
</gene>
<reference evidence="3 4" key="1">
    <citation type="journal article" date="2011" name="Science">
        <title>The ecoresponsive genome of Daphnia pulex.</title>
        <authorList>
            <person name="Colbourne J.K."/>
            <person name="Pfrender M.E."/>
            <person name="Gilbert D."/>
            <person name="Thomas W.K."/>
            <person name="Tucker A."/>
            <person name="Oakley T.H."/>
            <person name="Tokishita S."/>
            <person name="Aerts A."/>
            <person name="Arnold G.J."/>
            <person name="Basu M.K."/>
            <person name="Bauer D.J."/>
            <person name="Caceres C.E."/>
            <person name="Carmel L."/>
            <person name="Casola C."/>
            <person name="Choi J.H."/>
            <person name="Detter J.C."/>
            <person name="Dong Q."/>
            <person name="Dusheyko S."/>
            <person name="Eads B.D."/>
            <person name="Frohlich T."/>
            <person name="Geiler-Samerotte K.A."/>
            <person name="Gerlach D."/>
            <person name="Hatcher P."/>
            <person name="Jogdeo S."/>
            <person name="Krijgsveld J."/>
            <person name="Kriventseva E.V."/>
            <person name="Kultz D."/>
            <person name="Laforsch C."/>
            <person name="Lindquist E."/>
            <person name="Lopez J."/>
            <person name="Manak J.R."/>
            <person name="Muller J."/>
            <person name="Pangilinan J."/>
            <person name="Patwardhan R.P."/>
            <person name="Pitluck S."/>
            <person name="Pritham E.J."/>
            <person name="Rechtsteiner A."/>
            <person name="Rho M."/>
            <person name="Rogozin I.B."/>
            <person name="Sakarya O."/>
            <person name="Salamov A."/>
            <person name="Schaack S."/>
            <person name="Shapiro H."/>
            <person name="Shiga Y."/>
            <person name="Skalitzky C."/>
            <person name="Smith Z."/>
            <person name="Souvorov A."/>
            <person name="Sung W."/>
            <person name="Tang Z."/>
            <person name="Tsuchiya D."/>
            <person name="Tu H."/>
            <person name="Vos H."/>
            <person name="Wang M."/>
            <person name="Wolf Y.I."/>
            <person name="Yamagata H."/>
            <person name="Yamada T."/>
            <person name="Ye Y."/>
            <person name="Shaw J.R."/>
            <person name="Andrews J."/>
            <person name="Crease T.J."/>
            <person name="Tang H."/>
            <person name="Lucas S.M."/>
            <person name="Robertson H.M."/>
            <person name="Bork P."/>
            <person name="Koonin E.V."/>
            <person name="Zdobnov E.M."/>
            <person name="Grigoriev I.V."/>
            <person name="Lynch M."/>
            <person name="Boore J.L."/>
        </authorList>
    </citation>
    <scope>NUCLEOTIDE SEQUENCE [LARGE SCALE GENOMIC DNA]</scope>
</reference>
<evidence type="ECO:0000256" key="1">
    <source>
        <dbReference type="SAM" id="Coils"/>
    </source>
</evidence>
<feature type="region of interest" description="Disordered" evidence="2">
    <location>
        <begin position="63"/>
        <end position="97"/>
    </location>
</feature>
<organism evidence="3 4">
    <name type="scientific">Daphnia pulex</name>
    <name type="common">Water flea</name>
    <dbReference type="NCBI Taxonomy" id="6669"/>
    <lineage>
        <taxon>Eukaryota</taxon>
        <taxon>Metazoa</taxon>
        <taxon>Ecdysozoa</taxon>
        <taxon>Arthropoda</taxon>
        <taxon>Crustacea</taxon>
        <taxon>Branchiopoda</taxon>
        <taxon>Diplostraca</taxon>
        <taxon>Cladocera</taxon>
        <taxon>Anomopoda</taxon>
        <taxon>Daphniidae</taxon>
        <taxon>Daphnia</taxon>
    </lineage>
</organism>
<dbReference type="KEGG" id="dpx:DAPPUDRAFT_323233"/>
<dbReference type="InParanoid" id="E9GY99"/>
<proteinExistence type="predicted"/>
<feature type="coiled-coil region" evidence="1">
    <location>
        <begin position="356"/>
        <end position="404"/>
    </location>
</feature>
<sequence length="408" mass="45686">MERRNSRRDYSYDRSTITVGQSSIGYVGGDIEEEAASGGRGRHRRISVAARIAVSALIAQAPVRRSRSQPAAAPVGQPVVGRSRPLPAAAPPGPPQVGRSLPIAAAAAIAQPVVGRSQPLPAAAPPGPPQVGTTFLNGKSHFTSINLEDLLKTYDFSSEIVSDDTLIYLKEKFNKLSAEFEYIDFENHCLLRNQRSLNGITVVEDAIFGKIIIPLHDISTLYLQPDNLKRINNQQLADFELNFKRMMCTWKTDDLGLYATYAMSCITYDKHIYEARHLIRSRHESNSFVLSMALSLEERINLHQFKSAKPIIPKMRDHFGYNEYDYAVGMVVLLEESVIVLTDDSTSPESPIQCTRQQLIKKMAALEKELEELREQLTSKEELIDILIKEKDALKMRLEYEQKEAAKA</sequence>
<dbReference type="Proteomes" id="UP000000305">
    <property type="component" value="Unassembled WGS sequence"/>
</dbReference>
<evidence type="ECO:0000313" key="4">
    <source>
        <dbReference type="Proteomes" id="UP000000305"/>
    </source>
</evidence>